<dbReference type="EMBL" id="QQAH01000008">
    <property type="protein sequence ID" value="RDD82051.1"/>
    <property type="molecule type" value="Genomic_DNA"/>
</dbReference>
<dbReference type="Gene3D" id="2.180.10.10">
    <property type="entry name" value="RHS repeat-associated core"/>
    <property type="match status" value="2"/>
</dbReference>
<feature type="non-terminal residue" evidence="1">
    <location>
        <position position="611"/>
    </location>
</feature>
<protein>
    <recommendedName>
        <fullName evidence="3">RHS repeat protein</fullName>
    </recommendedName>
</protein>
<name>A0A369UNE2_9GAMM</name>
<evidence type="ECO:0000313" key="2">
    <source>
        <dbReference type="Proteomes" id="UP000253782"/>
    </source>
</evidence>
<gene>
    <name evidence="1" type="ORF">DVJ77_09735</name>
</gene>
<dbReference type="InterPro" id="IPR031325">
    <property type="entry name" value="RHS_repeat"/>
</dbReference>
<evidence type="ECO:0000313" key="1">
    <source>
        <dbReference type="EMBL" id="RDD82051.1"/>
    </source>
</evidence>
<dbReference type="InterPro" id="IPR050708">
    <property type="entry name" value="T6SS_VgrG/RHS"/>
</dbReference>
<evidence type="ECO:0008006" key="3">
    <source>
        <dbReference type="Google" id="ProtNLM"/>
    </source>
</evidence>
<proteinExistence type="predicted"/>
<dbReference type="PANTHER" id="PTHR32305">
    <property type="match status" value="1"/>
</dbReference>
<keyword evidence="2" id="KW-1185">Reference proteome</keyword>
<dbReference type="InterPro" id="IPR006530">
    <property type="entry name" value="YD"/>
</dbReference>
<dbReference type="NCBIfam" id="TIGR01643">
    <property type="entry name" value="YD_repeat_2x"/>
    <property type="match status" value="4"/>
</dbReference>
<dbReference type="AlphaFoldDB" id="A0A369UNE2"/>
<dbReference type="Proteomes" id="UP000253782">
    <property type="component" value="Unassembled WGS sequence"/>
</dbReference>
<dbReference type="Pfam" id="PF05593">
    <property type="entry name" value="RHS_repeat"/>
    <property type="match status" value="3"/>
</dbReference>
<dbReference type="PANTHER" id="PTHR32305:SF15">
    <property type="entry name" value="PROTEIN RHSA-RELATED"/>
    <property type="match status" value="1"/>
</dbReference>
<reference evidence="1 2" key="1">
    <citation type="submission" date="2018-07" db="EMBL/GenBank/DDBJ databases">
        <title>Dyella tabacisoli L4-6T, whole genome shotgun sequence.</title>
        <authorList>
            <person name="Zhou X.-K."/>
            <person name="Li W.-J."/>
            <person name="Duan Y.-Q."/>
        </authorList>
    </citation>
    <scope>NUCLEOTIDE SEQUENCE [LARGE SCALE GENOMIC DNA]</scope>
    <source>
        <strain evidence="1 2">L4-6</strain>
    </source>
</reference>
<accession>A0A369UNE2</accession>
<sequence length="611" mass="63571">MVAVIAGNALGLDNSSLRSLGLGLGGQAAVGQGKTGQYVNVASGNLVLQNADEGLVFDGLPVNALRTYNSLGQMTGNQGWQFGFNRTISGLTGTLNTAGSTVSRIADDGSAVTYAYNATLGKYVSSGQSGSTDTLAWSAGASTWTWTDGASRQQEVYNATGQLTQFSTLETGASYSFTYTGSQLHTVVAGDGDTLTLGYDTSGRLSSLSISEIPPGQTTAVTRQQLTYTYDTQSRLSTVTTTLASDTNSASTASYATTYTYDGSSDRVASVTQSDGTTVSYTYAADANGVYRVATITTGSGAAAQTLTLGYTLGTDTTTVTDGLGRTWTYTYNPAGELTQVVAPAVNGVSATTHYSYDSNGNLTQVIDANGGITTYTYDANGNRLSVEDATGHTANMTYNADNQVVSRTIYTVPAQGVLGQGGYVPPSGAQTTYYVYDSSDRLRFAIDATGAVSESQYNGAGLLAMTRTFAGATYGVGTLSPTHLPDLATVTSWTTTQDLTRTTRVDYNYDVRGQLSSRSAWDTVDATGAGVSTGAGNYDAAMTTYSYDAHGSLLQQVTLRGVARTTLTTTSFTYDGLGRLLSSTDPVGNVTTYVYTDSGNTLAVTQANGL</sequence>
<comment type="caution">
    <text evidence="1">The sequence shown here is derived from an EMBL/GenBank/DDBJ whole genome shotgun (WGS) entry which is preliminary data.</text>
</comment>
<organism evidence="1 2">
    <name type="scientific">Dyella tabacisoli</name>
    <dbReference type="NCBI Taxonomy" id="2282381"/>
    <lineage>
        <taxon>Bacteria</taxon>
        <taxon>Pseudomonadati</taxon>
        <taxon>Pseudomonadota</taxon>
        <taxon>Gammaproteobacteria</taxon>
        <taxon>Lysobacterales</taxon>
        <taxon>Rhodanobacteraceae</taxon>
        <taxon>Dyella</taxon>
    </lineage>
</organism>